<feature type="transmembrane region" description="Helical" evidence="1">
    <location>
        <begin position="285"/>
        <end position="311"/>
    </location>
</feature>
<dbReference type="eggNOG" id="ENOG5033E23">
    <property type="taxonomic scope" value="Bacteria"/>
</dbReference>
<sequence>MRPGRTGETLMSRTLPYAALAGLAGVLMFAAFLYVPVLGALIMQASVLPLLVVGLRFGAASALAAAIVATGAALVFLPWAMVPVQVLLDGVPAVLVCALALRSAPGLGRGALPAEGAAAWYPAGHVLAWLSAAALGLLALFALGVPTGEASLEAVVAGAVHDALTSVLAEAPVEARAQVLAAMPAYLPGVFLATWVTRITLCAMLAQALLARRKVASRPTPVYSALDLPSWQVGLFLAALAGGVGLGGDAGYLAANAAFGLAMPLVAMGLVLVHQAARLLPHPGVALGAFYGLMVLGSTAALAAVAGLGVVEVMIKRRGPQGLA</sequence>
<dbReference type="AlphaFoldDB" id="H6SJ94"/>
<reference evidence="2 3" key="1">
    <citation type="submission" date="2012-02" db="EMBL/GenBank/DDBJ databases">
        <title>Shotgun genome sequence of Phaeospirillum photometricum DSM 122.</title>
        <authorList>
            <person name="Duquesne K."/>
            <person name="Sturgis J."/>
        </authorList>
    </citation>
    <scope>NUCLEOTIDE SEQUENCE [LARGE SCALE GENOMIC DNA]</scope>
    <source>
        <strain evidence="3">DSM122</strain>
    </source>
</reference>
<evidence type="ECO:0000313" key="3">
    <source>
        <dbReference type="Proteomes" id="UP000033220"/>
    </source>
</evidence>
<name>H6SJ94_PARPM</name>
<feature type="transmembrane region" description="Helical" evidence="1">
    <location>
        <begin position="252"/>
        <end position="273"/>
    </location>
</feature>
<accession>H6SJ94</accession>
<dbReference type="STRING" id="1150469.RSPPHO_01433"/>
<organism evidence="2 3">
    <name type="scientific">Pararhodospirillum photometricum DSM 122</name>
    <dbReference type="NCBI Taxonomy" id="1150469"/>
    <lineage>
        <taxon>Bacteria</taxon>
        <taxon>Pseudomonadati</taxon>
        <taxon>Pseudomonadota</taxon>
        <taxon>Alphaproteobacteria</taxon>
        <taxon>Rhodospirillales</taxon>
        <taxon>Rhodospirillaceae</taxon>
        <taxon>Pararhodospirillum</taxon>
    </lineage>
</organism>
<evidence type="ECO:0000256" key="1">
    <source>
        <dbReference type="SAM" id="Phobius"/>
    </source>
</evidence>
<proteinExistence type="predicted"/>
<protein>
    <recommendedName>
        <fullName evidence="4">DUF2232 domain-containing protein</fullName>
    </recommendedName>
</protein>
<feature type="transmembrane region" description="Helical" evidence="1">
    <location>
        <begin position="126"/>
        <end position="145"/>
    </location>
</feature>
<evidence type="ECO:0000313" key="2">
    <source>
        <dbReference type="EMBL" id="CCG08059.1"/>
    </source>
</evidence>
<keyword evidence="1" id="KW-0472">Membrane</keyword>
<feature type="transmembrane region" description="Helical" evidence="1">
    <location>
        <begin position="55"/>
        <end position="80"/>
    </location>
</feature>
<dbReference type="HOGENOM" id="CLU_073303_1_0_5"/>
<dbReference type="Proteomes" id="UP000033220">
    <property type="component" value="Chromosome DSM 122"/>
</dbReference>
<feature type="transmembrane region" description="Helical" evidence="1">
    <location>
        <begin position="86"/>
        <end position="105"/>
    </location>
</feature>
<evidence type="ECO:0008006" key="4">
    <source>
        <dbReference type="Google" id="ProtNLM"/>
    </source>
</evidence>
<dbReference type="KEGG" id="rpm:RSPPHO_01433"/>
<keyword evidence="1" id="KW-1133">Transmembrane helix</keyword>
<dbReference type="PATRIC" id="fig|1150469.3.peg.1614"/>
<dbReference type="EMBL" id="HE663493">
    <property type="protein sequence ID" value="CCG08059.1"/>
    <property type="molecule type" value="Genomic_DNA"/>
</dbReference>
<feature type="transmembrane region" description="Helical" evidence="1">
    <location>
        <begin position="186"/>
        <end position="210"/>
    </location>
</feature>
<keyword evidence="3" id="KW-1185">Reference proteome</keyword>
<keyword evidence="1" id="KW-0812">Transmembrane</keyword>
<feature type="transmembrane region" description="Helical" evidence="1">
    <location>
        <begin position="222"/>
        <end position="246"/>
    </location>
</feature>
<gene>
    <name evidence="2" type="ORF">RSPPHO_01433</name>
</gene>
<feature type="transmembrane region" description="Helical" evidence="1">
    <location>
        <begin position="20"/>
        <end position="43"/>
    </location>
</feature>